<dbReference type="InterPro" id="IPR013633">
    <property type="entry name" value="NRDE-2"/>
</dbReference>
<feature type="region of interest" description="Disordered" evidence="4">
    <location>
        <begin position="1157"/>
        <end position="1191"/>
    </location>
</feature>
<organism evidence="5 6">
    <name type="scientific">Aspergillus indologenus CBS 114.80</name>
    <dbReference type="NCBI Taxonomy" id="1450541"/>
    <lineage>
        <taxon>Eukaryota</taxon>
        <taxon>Fungi</taxon>
        <taxon>Dikarya</taxon>
        <taxon>Ascomycota</taxon>
        <taxon>Pezizomycotina</taxon>
        <taxon>Eurotiomycetes</taxon>
        <taxon>Eurotiomycetidae</taxon>
        <taxon>Eurotiales</taxon>
        <taxon>Aspergillaceae</taxon>
        <taxon>Aspergillus</taxon>
        <taxon>Aspergillus subgen. Circumdati</taxon>
    </lineage>
</organism>
<gene>
    <name evidence="5" type="ORF">BP00DRAFT_375856</name>
</gene>
<dbReference type="EMBL" id="KZ825534">
    <property type="protein sequence ID" value="PYI29264.1"/>
    <property type="molecule type" value="Genomic_DNA"/>
</dbReference>
<evidence type="ECO:0000256" key="1">
    <source>
        <dbReference type="ARBA" id="ARBA00004123"/>
    </source>
</evidence>
<comment type="similarity">
    <text evidence="2">Belongs to the NRDE2 family.</text>
</comment>
<feature type="compositionally biased region" description="Basic residues" evidence="4">
    <location>
        <begin position="51"/>
        <end position="74"/>
    </location>
</feature>
<evidence type="ECO:0000256" key="2">
    <source>
        <dbReference type="ARBA" id="ARBA00009265"/>
    </source>
</evidence>
<dbReference type="GO" id="GO:1902369">
    <property type="term" value="P:negative regulation of RNA catabolic process"/>
    <property type="evidence" value="ECO:0007669"/>
    <property type="project" value="TreeGrafter"/>
</dbReference>
<evidence type="ECO:0000256" key="4">
    <source>
        <dbReference type="SAM" id="MobiDB-lite"/>
    </source>
</evidence>
<feature type="compositionally biased region" description="Low complexity" evidence="4">
    <location>
        <begin position="1025"/>
        <end position="1041"/>
    </location>
</feature>
<reference evidence="5 6" key="1">
    <citation type="submission" date="2018-02" db="EMBL/GenBank/DDBJ databases">
        <title>The genomes of Aspergillus section Nigri reveals drivers in fungal speciation.</title>
        <authorList>
            <consortium name="DOE Joint Genome Institute"/>
            <person name="Vesth T.C."/>
            <person name="Nybo J."/>
            <person name="Theobald S."/>
            <person name="Brandl J."/>
            <person name="Frisvad J.C."/>
            <person name="Nielsen K.F."/>
            <person name="Lyhne E.K."/>
            <person name="Kogle M.E."/>
            <person name="Kuo A."/>
            <person name="Riley R."/>
            <person name="Clum A."/>
            <person name="Nolan M."/>
            <person name="Lipzen A."/>
            <person name="Salamov A."/>
            <person name="Henrissat B."/>
            <person name="Wiebenga A."/>
            <person name="De vries R.P."/>
            <person name="Grigoriev I.V."/>
            <person name="Mortensen U.H."/>
            <person name="Andersen M.R."/>
            <person name="Baker S.E."/>
        </authorList>
    </citation>
    <scope>NUCLEOTIDE SEQUENCE [LARGE SCALE GENOMIC DNA]</scope>
    <source>
        <strain evidence="5 6">CBS 114.80</strain>
    </source>
</reference>
<dbReference type="PANTHER" id="PTHR13471">
    <property type="entry name" value="TETRATRICOPEPTIDE-LIKE HELICAL"/>
    <property type="match status" value="1"/>
</dbReference>
<dbReference type="GO" id="GO:0071013">
    <property type="term" value="C:catalytic step 2 spliceosome"/>
    <property type="evidence" value="ECO:0007669"/>
    <property type="project" value="TreeGrafter"/>
</dbReference>
<keyword evidence="3" id="KW-0539">Nucleus</keyword>
<dbReference type="AlphaFoldDB" id="A0A2V5I4U9"/>
<name>A0A2V5I4U9_9EURO</name>
<feature type="region of interest" description="Disordered" evidence="4">
    <location>
        <begin position="1"/>
        <end position="105"/>
    </location>
</feature>
<feature type="compositionally biased region" description="Gly residues" evidence="4">
    <location>
        <begin position="1173"/>
        <end position="1182"/>
    </location>
</feature>
<dbReference type="Pfam" id="PF08424">
    <property type="entry name" value="NRDE-2"/>
    <property type="match status" value="1"/>
</dbReference>
<keyword evidence="6" id="KW-1185">Reference proteome</keyword>
<evidence type="ECO:0000313" key="6">
    <source>
        <dbReference type="Proteomes" id="UP000248817"/>
    </source>
</evidence>
<sequence length="1191" mass="135179">MDSSGSQEKKPVPRFASFKPPPPPPEADRPPERPRRDNTGHEDKSRSHAERHSRHRNHRDRSRSRERRRRHRDREHHLSVNKANHHNRTTSEIPHTSLSNRHATKKDDASDLYVIDLKGDKYNLIYGTLHRYSVPDYYRVGRGNVLGLPSSYRIDRESVVEDKLVIRNETQRKRLSRTKTKSILSSLSKQQPRLLRFKPQSLLDAAADFSKDYLPLSTSGSRKHRAAFGDPGFDDEKYAYRSIHGKAKPEDHLPSDVEATSDSDTDEDGVRGDPDEQIKQRNALLSRNLEKNPTDIGSWLEYIDHQESLLRGSAGETKPLTYAEKQSLADIKLSLYEKALNRVGQSDVKDRLLIGFLEEGAKLWDTKKLAAQWQTVLRSNSQFISLWVKYLDFCQTEFLNFTYQRCLDTYIECLRLNQSAPENPGKSQVQMYLFLRLTLFMREAGFAEHAAALWQAVLEVVFFRPDSLKDRHDSKEVIPPFLDFWESEVARIGDVAAKGWKSGSKDLPTQQEFNPAFHLDSKKLIPSWAPCERERITNARLPAFSLNESEQDDPYRVILASDLDEILTLVWDVDSPSLLLDGFLSFCRLPPIVTAEDQSSNGRRTGDPFVRNEIMSPSIFKIDDWVSRASSADESTALSPFRYPQHNFISTLETLMPEKGTWFSSLDTWNTATSNSEFDVVPMWVRRALRLLVDANPSNDDLAEFALCVEFACSSKDAKKFAKSLLKKRSSSLRLYNAYALMERRSGNHGAADHVWATALSMSRTFPDHDRVDSILLWQTWLWELLNTGNMAHASYILLSIPQDSIDLSALPQDSTQPTFTPTSLLKIQSHLSELQEKVLAHRKAPNFTASTASLAILSYITNTQDLHKSLEAYTHALDRLSSLPQSSKPFQTHTTELLHQSRARLLYHHIHTRRTYKPSHIRTLLSESIALFPHNTIFLSLFAWTEARFRIDDRVRSVVRDITRNNNTTTQNPTDPNNLSTPPIPITTHLFSIYTELSRPVFAGSTAHSVRAAFEEAIGDDASKSSSPTSSSISSSSARSNPSTWKLYILFELAQHEIHRAKEVFYRGMRACPWSKELIMLAFTHLRADIIRPVHPPGKEAPRKWDEGMGFEELRHVYNVLVEKELRIHVDIEQALDDLAAARMVERQGGAVEFGGGVIRMPDDGDDSEVESGGGGGGGGESSMKVGYVN</sequence>
<feature type="region of interest" description="Disordered" evidence="4">
    <location>
        <begin position="1020"/>
        <end position="1041"/>
    </location>
</feature>
<dbReference type="Proteomes" id="UP000248817">
    <property type="component" value="Unassembled WGS sequence"/>
</dbReference>
<comment type="subcellular location">
    <subcellularLocation>
        <location evidence="1">Nucleus</location>
    </subcellularLocation>
</comment>
<dbReference type="GO" id="GO:0031048">
    <property type="term" value="P:regulatory ncRNA-mediated heterochromatin formation"/>
    <property type="evidence" value="ECO:0007669"/>
    <property type="project" value="TreeGrafter"/>
</dbReference>
<feature type="compositionally biased region" description="Polar residues" evidence="4">
    <location>
        <begin position="90"/>
        <end position="101"/>
    </location>
</feature>
<feature type="region of interest" description="Disordered" evidence="4">
    <location>
        <begin position="245"/>
        <end position="276"/>
    </location>
</feature>
<protein>
    <submittedName>
        <fullName evidence="5">DUF1740-domain-containing protein</fullName>
    </submittedName>
</protein>
<proteinExistence type="inferred from homology"/>
<dbReference type="PANTHER" id="PTHR13471:SF0">
    <property type="entry name" value="NUCLEAR EXOSOME REGULATOR NRDE2"/>
    <property type="match status" value="1"/>
</dbReference>
<evidence type="ECO:0000256" key="3">
    <source>
        <dbReference type="ARBA" id="ARBA00023242"/>
    </source>
</evidence>
<accession>A0A2V5I4U9</accession>
<feature type="compositionally biased region" description="Basic and acidic residues" evidence="4">
    <location>
        <begin position="26"/>
        <end position="50"/>
    </location>
</feature>
<evidence type="ECO:0000313" key="5">
    <source>
        <dbReference type="EMBL" id="PYI29264.1"/>
    </source>
</evidence>